<evidence type="ECO:0000259" key="2">
    <source>
        <dbReference type="Pfam" id="PF25234"/>
    </source>
</evidence>
<reference evidence="3" key="3">
    <citation type="submission" date="2025-09" db="UniProtKB">
        <authorList>
            <consortium name="Ensembl"/>
        </authorList>
    </citation>
    <scope>IDENTIFICATION</scope>
</reference>
<feature type="compositionally biased region" description="Polar residues" evidence="1">
    <location>
        <begin position="19"/>
        <end position="28"/>
    </location>
</feature>
<evidence type="ECO:0000313" key="3">
    <source>
        <dbReference type="Ensembl" id="ENSELUP00000095794.1"/>
    </source>
</evidence>
<dbReference type="Ensembl" id="ENSELUT00000101167.1">
    <property type="protein sequence ID" value="ENSELUP00000095794.1"/>
    <property type="gene ID" value="ENSELUG00000041379.1"/>
</dbReference>
<dbReference type="GO" id="GO:0045892">
    <property type="term" value="P:negative regulation of DNA-templated transcription"/>
    <property type="evidence" value="ECO:0007669"/>
    <property type="project" value="InterPro"/>
</dbReference>
<reference evidence="3 4" key="1">
    <citation type="submission" date="2020-02" db="EMBL/GenBank/DDBJ databases">
        <title>Esox lucius (northern pike) genome, fEsoLuc1, primary haplotype.</title>
        <authorList>
            <person name="Myers G."/>
            <person name="Karagic N."/>
            <person name="Meyer A."/>
            <person name="Pippel M."/>
            <person name="Reichard M."/>
            <person name="Winkler S."/>
            <person name="Tracey A."/>
            <person name="Sims Y."/>
            <person name="Howe K."/>
            <person name="Rhie A."/>
            <person name="Formenti G."/>
            <person name="Durbin R."/>
            <person name="Fedrigo O."/>
            <person name="Jarvis E.D."/>
        </authorList>
    </citation>
    <scope>NUCLEOTIDE SEQUENCE [LARGE SCALE GENOMIC DNA]</scope>
</reference>
<evidence type="ECO:0000313" key="4">
    <source>
        <dbReference type="Proteomes" id="UP000265140"/>
    </source>
</evidence>
<sequence>MHSGLNTSRRSYSSDRDQNSFSYQQSQQRKYNEELVTLSREPGFAVFASGETHEDPVWQAICFPDQRTDRMMCVFFQPIRIRNTDVSGFVPLRSDASLLLGHGVSLDGSPHSCTATKEECTPAPSLSTGPDEMVTVKEPEQAEDSNFKTRRSQAIAAKALEIEKLYKQDCETFGTVVKMLVVKEPSLEKLLQNPLKDNLIEIRERCLNDLRHFIIELDQVTNKA</sequence>
<dbReference type="GO" id="GO:0045814">
    <property type="term" value="P:negative regulation of gene expression, epigenetic"/>
    <property type="evidence" value="ECO:0007669"/>
    <property type="project" value="TreeGrafter"/>
</dbReference>
<dbReference type="AlphaFoldDB" id="A0AAY5L3U5"/>
<dbReference type="PANTHER" id="PTHR15836:SF4">
    <property type="entry name" value="PERIPHILIN-1"/>
    <property type="match status" value="1"/>
</dbReference>
<feature type="region of interest" description="Disordered" evidence="1">
    <location>
        <begin position="1"/>
        <end position="28"/>
    </location>
</feature>
<accession>A0AAY5L3U5</accession>
<organism evidence="3 4">
    <name type="scientific">Esox lucius</name>
    <name type="common">Northern pike</name>
    <dbReference type="NCBI Taxonomy" id="8010"/>
    <lineage>
        <taxon>Eukaryota</taxon>
        <taxon>Metazoa</taxon>
        <taxon>Chordata</taxon>
        <taxon>Craniata</taxon>
        <taxon>Vertebrata</taxon>
        <taxon>Euteleostomi</taxon>
        <taxon>Actinopterygii</taxon>
        <taxon>Neopterygii</taxon>
        <taxon>Teleostei</taxon>
        <taxon>Protacanthopterygii</taxon>
        <taxon>Esociformes</taxon>
        <taxon>Esocidae</taxon>
        <taxon>Esox</taxon>
    </lineage>
</organism>
<reference evidence="3" key="2">
    <citation type="submission" date="2025-08" db="UniProtKB">
        <authorList>
            <consortium name="Ensembl"/>
        </authorList>
    </citation>
    <scope>IDENTIFICATION</scope>
</reference>
<dbReference type="GeneTree" id="ENSGT00390000016228"/>
<name>A0AAY5L3U5_ESOLU</name>
<dbReference type="Pfam" id="PF25234">
    <property type="entry name" value="Periphilin_C"/>
    <property type="match status" value="1"/>
</dbReference>
<dbReference type="CDD" id="cd22896">
    <property type="entry name" value="periphilin-like"/>
    <property type="match status" value="1"/>
</dbReference>
<proteinExistence type="predicted"/>
<dbReference type="InterPro" id="IPR057603">
    <property type="entry name" value="Periphilin-1_C"/>
</dbReference>
<evidence type="ECO:0000256" key="1">
    <source>
        <dbReference type="SAM" id="MobiDB-lite"/>
    </source>
</evidence>
<feature type="compositionally biased region" description="Polar residues" evidence="1">
    <location>
        <begin position="1"/>
        <end position="11"/>
    </location>
</feature>
<dbReference type="GO" id="GO:0097355">
    <property type="term" value="P:protein localization to heterochromatin"/>
    <property type="evidence" value="ECO:0007669"/>
    <property type="project" value="TreeGrafter"/>
</dbReference>
<feature type="domain" description="Periphilin-1 C-terminal" evidence="2">
    <location>
        <begin position="140"/>
        <end position="219"/>
    </location>
</feature>
<dbReference type="GO" id="GO:0005654">
    <property type="term" value="C:nucleoplasm"/>
    <property type="evidence" value="ECO:0007669"/>
    <property type="project" value="TreeGrafter"/>
</dbReference>
<protein>
    <recommendedName>
        <fullName evidence="2">Periphilin-1 C-terminal domain-containing protein</fullName>
    </recommendedName>
</protein>
<dbReference type="Proteomes" id="UP000265140">
    <property type="component" value="Chromosome 19"/>
</dbReference>
<keyword evidence="4" id="KW-1185">Reference proteome</keyword>
<dbReference type="PANTHER" id="PTHR15836">
    <property type="entry name" value="PERIPHILIN 1"/>
    <property type="match status" value="1"/>
</dbReference>
<dbReference type="InterPro" id="IPR028851">
    <property type="entry name" value="Pphln1"/>
</dbReference>